<dbReference type="EMBL" id="BDGG01000008">
    <property type="protein sequence ID" value="GAV02469.1"/>
    <property type="molecule type" value="Genomic_DNA"/>
</dbReference>
<evidence type="ECO:0000256" key="6">
    <source>
        <dbReference type="ARBA" id="ARBA00022692"/>
    </source>
</evidence>
<evidence type="ECO:0000256" key="1">
    <source>
        <dbReference type="ARBA" id="ARBA00004477"/>
    </source>
</evidence>
<comment type="similarity">
    <text evidence="3 10">Belongs to the glycosyltransferase 22 family.</text>
</comment>
<feature type="transmembrane region" description="Helical" evidence="10">
    <location>
        <begin position="226"/>
        <end position="248"/>
    </location>
</feature>
<organism evidence="12 13">
    <name type="scientific">Ramazzottius varieornatus</name>
    <name type="common">Water bear</name>
    <name type="synonym">Tardigrade</name>
    <dbReference type="NCBI Taxonomy" id="947166"/>
    <lineage>
        <taxon>Eukaryota</taxon>
        <taxon>Metazoa</taxon>
        <taxon>Ecdysozoa</taxon>
        <taxon>Tardigrada</taxon>
        <taxon>Eutardigrada</taxon>
        <taxon>Parachela</taxon>
        <taxon>Hypsibioidea</taxon>
        <taxon>Ramazzottiidae</taxon>
        <taxon>Ramazzottius</taxon>
    </lineage>
</organism>
<feature type="transmembrane region" description="Helical" evidence="10">
    <location>
        <begin position="126"/>
        <end position="144"/>
    </location>
</feature>
<keyword evidence="6 10" id="KW-0812">Transmembrane</keyword>
<comment type="pathway">
    <text evidence="2">Protein modification; protein glycosylation.</text>
</comment>
<feature type="transmembrane region" description="Helical" evidence="10">
    <location>
        <begin position="185"/>
        <end position="206"/>
    </location>
</feature>
<dbReference type="UniPathway" id="UPA00378"/>
<dbReference type="Proteomes" id="UP000186922">
    <property type="component" value="Unassembled WGS sequence"/>
</dbReference>
<keyword evidence="8 10" id="KW-1133">Transmembrane helix</keyword>
<dbReference type="PANTHER" id="PTHR22760">
    <property type="entry name" value="GLYCOSYLTRANSFERASE"/>
    <property type="match status" value="1"/>
</dbReference>
<protein>
    <recommendedName>
        <fullName evidence="10">Mannosyltransferase</fullName>
        <ecNumber evidence="10">2.4.1.-</ecNumber>
    </recommendedName>
</protein>
<feature type="transmembrane region" description="Helical" evidence="10">
    <location>
        <begin position="426"/>
        <end position="447"/>
    </location>
</feature>
<dbReference type="InterPro" id="IPR005599">
    <property type="entry name" value="GPI_mannosylTrfase"/>
</dbReference>
<keyword evidence="9 10" id="KW-0472">Membrane</keyword>
<keyword evidence="4 10" id="KW-0328">Glycosyltransferase</keyword>
<dbReference type="Pfam" id="PF03901">
    <property type="entry name" value="Glyco_transf_22"/>
    <property type="match status" value="1"/>
</dbReference>
<accession>A0A1D1VV35</accession>
<keyword evidence="5" id="KW-0808">Transferase</keyword>
<evidence type="ECO:0000256" key="3">
    <source>
        <dbReference type="ARBA" id="ARBA00007063"/>
    </source>
</evidence>
<evidence type="ECO:0000256" key="10">
    <source>
        <dbReference type="RuleBase" id="RU363075"/>
    </source>
</evidence>
<feature type="region of interest" description="Disordered" evidence="11">
    <location>
        <begin position="1"/>
        <end position="47"/>
    </location>
</feature>
<dbReference type="EC" id="2.4.1.-" evidence="10"/>
<evidence type="ECO:0000256" key="9">
    <source>
        <dbReference type="ARBA" id="ARBA00023136"/>
    </source>
</evidence>
<feature type="transmembrane region" description="Helical" evidence="10">
    <location>
        <begin position="260"/>
        <end position="281"/>
    </location>
</feature>
<evidence type="ECO:0000256" key="7">
    <source>
        <dbReference type="ARBA" id="ARBA00022824"/>
    </source>
</evidence>
<name>A0A1D1VV35_RAMVA</name>
<proteinExistence type="inferred from homology"/>
<dbReference type="PANTHER" id="PTHR22760:SF2">
    <property type="entry name" value="ALPHA-1,2-MANNOSYLTRANSFERASE ALG9"/>
    <property type="match status" value="1"/>
</dbReference>
<evidence type="ECO:0000256" key="11">
    <source>
        <dbReference type="SAM" id="MobiDB-lite"/>
    </source>
</evidence>
<dbReference type="STRING" id="947166.A0A1D1VV35"/>
<dbReference type="AlphaFoldDB" id="A0A1D1VV35"/>
<feature type="transmembrane region" description="Helical" evidence="10">
    <location>
        <begin position="150"/>
        <end position="173"/>
    </location>
</feature>
<feature type="transmembrane region" description="Helical" evidence="10">
    <location>
        <begin position="391"/>
        <end position="414"/>
    </location>
</feature>
<evidence type="ECO:0000256" key="2">
    <source>
        <dbReference type="ARBA" id="ARBA00004922"/>
    </source>
</evidence>
<reference evidence="12 13" key="1">
    <citation type="journal article" date="2016" name="Nat. Commun.">
        <title>Extremotolerant tardigrade genome and improved radiotolerance of human cultured cells by tardigrade-unique protein.</title>
        <authorList>
            <person name="Hashimoto T."/>
            <person name="Horikawa D.D."/>
            <person name="Saito Y."/>
            <person name="Kuwahara H."/>
            <person name="Kozuka-Hata H."/>
            <person name="Shin-I T."/>
            <person name="Minakuchi Y."/>
            <person name="Ohishi K."/>
            <person name="Motoyama A."/>
            <person name="Aizu T."/>
            <person name="Enomoto A."/>
            <person name="Kondo K."/>
            <person name="Tanaka S."/>
            <person name="Hara Y."/>
            <person name="Koshikawa S."/>
            <person name="Sagara H."/>
            <person name="Miura T."/>
            <person name="Yokobori S."/>
            <person name="Miyagawa K."/>
            <person name="Suzuki Y."/>
            <person name="Kubo T."/>
            <person name="Oyama M."/>
            <person name="Kohara Y."/>
            <person name="Fujiyama A."/>
            <person name="Arakawa K."/>
            <person name="Katayama T."/>
            <person name="Toyoda A."/>
            <person name="Kunieda T."/>
        </authorList>
    </citation>
    <scope>NUCLEOTIDE SEQUENCE [LARGE SCALE GENOMIC DNA]</scope>
    <source>
        <strain evidence="12 13">YOKOZUNA-1</strain>
    </source>
</reference>
<keyword evidence="7 10" id="KW-0256">Endoplasmic reticulum</keyword>
<evidence type="ECO:0000313" key="12">
    <source>
        <dbReference type="EMBL" id="GAV02469.1"/>
    </source>
</evidence>
<gene>
    <name evidence="12" type="primary">RvY_13031-1</name>
    <name evidence="12" type="synonym">RvY_13031.1</name>
    <name evidence="12" type="ORF">RvY_13031</name>
</gene>
<sequence>MSSKAASRQRHGSRRRANVTPLTGNAIDIGGGGDATISTNRIAEPPSSPVKERKVLTYQPSHWKFTWTPEIRTAFKLLLSARLCSVVWSHITDCDETFNYWEPLHYVLYHSGFQTWEYSPVFAIRSYAYILLHALPLKLYDLLFHPDRLLMFYILRLLFGFTSVCAECYFYNAVRRKFGPGVARFLLLVHLFSPGFFISTTAFLPSTFSMTMTTLAYAFWFSDKDVLAVASIATSALLGWPFAAVFGIPIALDILYRRGLLTFTSQAVAVGASLSALIISIDSSYYNKLVFPTLNIVLYNVISGHGPELYGTEPWYFYILNGFLNFNLVFFLALLSPLVAGLSYGLWGPQRIFVLPPRAWIYLAGTCLSLVIWLAILLSTPHKEERFLFPAYSLLALAGASVVEMIFKASQYFLEKFIERPTALKIVVIMSSIILGTFTLLGVSRMFSLSTFYEAPMNVYVKLHPEALNRTSPANVCVGKEWHRFPSSFFLPDNFRLQFIRSDFKGILPKAFEPYPFGLSANPSEMNDENREEPGRYVDACSCDYLVDLDIPGKESDLEPRFVQKKSDWKMIHKEKFLDAEHSHRLYRAFYVPFLSENYCAFGNYVLLKRRRPCTNEPPVPGNL</sequence>
<evidence type="ECO:0000313" key="13">
    <source>
        <dbReference type="Proteomes" id="UP000186922"/>
    </source>
</evidence>
<evidence type="ECO:0000256" key="5">
    <source>
        <dbReference type="ARBA" id="ARBA00022679"/>
    </source>
</evidence>
<comment type="subcellular location">
    <subcellularLocation>
        <location evidence="1 10">Endoplasmic reticulum membrane</location>
        <topology evidence="1 10">Multi-pass membrane protein</topology>
    </subcellularLocation>
</comment>
<comment type="caution">
    <text evidence="12">The sequence shown here is derived from an EMBL/GenBank/DDBJ whole genome shotgun (WGS) entry which is preliminary data.</text>
</comment>
<evidence type="ECO:0000256" key="8">
    <source>
        <dbReference type="ARBA" id="ARBA00022989"/>
    </source>
</evidence>
<keyword evidence="13" id="KW-1185">Reference proteome</keyword>
<dbReference type="GO" id="GO:0005789">
    <property type="term" value="C:endoplasmic reticulum membrane"/>
    <property type="evidence" value="ECO:0007669"/>
    <property type="project" value="UniProtKB-SubCell"/>
</dbReference>
<dbReference type="GO" id="GO:0006487">
    <property type="term" value="P:protein N-linked glycosylation"/>
    <property type="evidence" value="ECO:0007669"/>
    <property type="project" value="TreeGrafter"/>
</dbReference>
<dbReference type="OrthoDB" id="497541at2759"/>
<dbReference type="GO" id="GO:0000026">
    <property type="term" value="F:alpha-1,2-mannosyltransferase activity"/>
    <property type="evidence" value="ECO:0007669"/>
    <property type="project" value="TreeGrafter"/>
</dbReference>
<evidence type="ECO:0000256" key="4">
    <source>
        <dbReference type="ARBA" id="ARBA00022676"/>
    </source>
</evidence>
<feature type="compositionally biased region" description="Basic residues" evidence="11">
    <location>
        <begin position="7"/>
        <end position="17"/>
    </location>
</feature>
<feature type="transmembrane region" description="Helical" evidence="10">
    <location>
        <begin position="359"/>
        <end position="379"/>
    </location>
</feature>
<feature type="transmembrane region" description="Helical" evidence="10">
    <location>
        <begin position="315"/>
        <end position="347"/>
    </location>
</feature>